<protein>
    <recommendedName>
        <fullName evidence="11">WD repeat domain 75</fullName>
    </recommendedName>
</protein>
<reference evidence="9" key="1">
    <citation type="thesis" date="2020" institute="ProQuest LLC" country="789 East Eisenhower Parkway, Ann Arbor, MI, USA">
        <title>Comparative Genomics and Chromosome Evolution.</title>
        <authorList>
            <person name="Mudd A.B."/>
        </authorList>
    </citation>
    <scope>NUCLEOTIDE SEQUENCE</scope>
    <source>
        <strain evidence="9">237g6f4</strain>
        <tissue evidence="9">Blood</tissue>
    </source>
</reference>
<comment type="subcellular location">
    <subcellularLocation>
        <location evidence="1">Nucleus</location>
        <location evidence="1">Nucleolus</location>
    </subcellularLocation>
</comment>
<dbReference type="PANTHER" id="PTHR44215">
    <property type="entry name" value="WD REPEAT-CONTAINING PROTEIN 75"/>
    <property type="match status" value="1"/>
</dbReference>
<comment type="caution">
    <text evidence="9">The sequence shown here is derived from an EMBL/GenBank/DDBJ whole genome shotgun (WGS) entry which is preliminary data.</text>
</comment>
<dbReference type="GO" id="GO:0006364">
    <property type="term" value="P:rRNA processing"/>
    <property type="evidence" value="ECO:0007669"/>
    <property type="project" value="UniProtKB-KW"/>
</dbReference>
<evidence type="ECO:0000256" key="2">
    <source>
        <dbReference type="ARBA" id="ARBA00022517"/>
    </source>
</evidence>
<dbReference type="InterPro" id="IPR053826">
    <property type="entry name" value="WDR75"/>
</dbReference>
<evidence type="ECO:0000256" key="7">
    <source>
        <dbReference type="ARBA" id="ARBA00023242"/>
    </source>
</evidence>
<dbReference type="Gene3D" id="2.130.10.10">
    <property type="entry name" value="YVTN repeat-like/Quinoprotein amine dehydrogenase"/>
    <property type="match status" value="1"/>
</dbReference>
<gene>
    <name evidence="9" type="ORF">GDO81_023656</name>
</gene>
<evidence type="ECO:0000256" key="4">
    <source>
        <dbReference type="ARBA" id="ARBA00022574"/>
    </source>
</evidence>
<dbReference type="GO" id="GO:0045943">
    <property type="term" value="P:positive regulation of transcription by RNA polymerase I"/>
    <property type="evidence" value="ECO:0007669"/>
    <property type="project" value="InterPro"/>
</dbReference>
<evidence type="ECO:0000313" key="10">
    <source>
        <dbReference type="Proteomes" id="UP000824782"/>
    </source>
</evidence>
<keyword evidence="3" id="KW-0698">rRNA processing</keyword>
<dbReference type="GO" id="GO:0032040">
    <property type="term" value="C:small-subunit processome"/>
    <property type="evidence" value="ECO:0007669"/>
    <property type="project" value="InterPro"/>
</dbReference>
<dbReference type="EMBL" id="WNYA01000298">
    <property type="protein sequence ID" value="KAG8548883.1"/>
    <property type="molecule type" value="Genomic_DNA"/>
</dbReference>
<dbReference type="GO" id="GO:2000234">
    <property type="term" value="P:positive regulation of rRNA processing"/>
    <property type="evidence" value="ECO:0007669"/>
    <property type="project" value="TreeGrafter"/>
</dbReference>
<evidence type="ECO:0000256" key="3">
    <source>
        <dbReference type="ARBA" id="ARBA00022552"/>
    </source>
</evidence>
<dbReference type="SUPFAM" id="SSF50978">
    <property type="entry name" value="WD40 repeat-like"/>
    <property type="match status" value="1"/>
</dbReference>
<proteinExistence type="predicted"/>
<dbReference type="GO" id="GO:0003723">
    <property type="term" value="F:RNA binding"/>
    <property type="evidence" value="ECO:0007669"/>
    <property type="project" value="InterPro"/>
</dbReference>
<keyword evidence="2" id="KW-0690">Ribosome biogenesis</keyword>
<feature type="repeat" description="WD" evidence="8">
    <location>
        <begin position="51"/>
        <end position="93"/>
    </location>
</feature>
<keyword evidence="6" id="KW-0804">Transcription</keyword>
<organism evidence="9 10">
    <name type="scientific">Engystomops pustulosus</name>
    <name type="common">Tungara frog</name>
    <name type="synonym">Physalaemus pustulosus</name>
    <dbReference type="NCBI Taxonomy" id="76066"/>
    <lineage>
        <taxon>Eukaryota</taxon>
        <taxon>Metazoa</taxon>
        <taxon>Chordata</taxon>
        <taxon>Craniata</taxon>
        <taxon>Vertebrata</taxon>
        <taxon>Euteleostomi</taxon>
        <taxon>Amphibia</taxon>
        <taxon>Batrachia</taxon>
        <taxon>Anura</taxon>
        <taxon>Neobatrachia</taxon>
        <taxon>Hyloidea</taxon>
        <taxon>Leptodactylidae</taxon>
        <taxon>Leiuperinae</taxon>
        <taxon>Engystomops</taxon>
    </lineage>
</organism>
<evidence type="ECO:0000256" key="6">
    <source>
        <dbReference type="ARBA" id="ARBA00023163"/>
    </source>
</evidence>
<dbReference type="InterPro" id="IPR036322">
    <property type="entry name" value="WD40_repeat_dom_sf"/>
</dbReference>
<evidence type="ECO:0000313" key="9">
    <source>
        <dbReference type="EMBL" id="KAG8548883.1"/>
    </source>
</evidence>
<evidence type="ECO:0000256" key="1">
    <source>
        <dbReference type="ARBA" id="ARBA00004604"/>
    </source>
</evidence>
<dbReference type="InterPro" id="IPR001680">
    <property type="entry name" value="WD40_rpt"/>
</dbReference>
<keyword evidence="10" id="KW-1185">Reference proteome</keyword>
<dbReference type="SMART" id="SM00320">
    <property type="entry name" value="WD40"/>
    <property type="match status" value="1"/>
</dbReference>
<dbReference type="PROSITE" id="PS50082">
    <property type="entry name" value="WD_REPEATS_2"/>
    <property type="match status" value="1"/>
</dbReference>
<accession>A0AAV6ZL37</accession>
<dbReference type="PANTHER" id="PTHR44215:SF1">
    <property type="entry name" value="WD REPEAT-CONTAINING PROTEIN 75"/>
    <property type="match status" value="1"/>
</dbReference>
<dbReference type="InterPro" id="IPR015943">
    <property type="entry name" value="WD40/YVTN_repeat-like_dom_sf"/>
</dbReference>
<sequence>MDPEIRVVQCGGSRLNYRRPLVSADSKYLLCVSGDSIKVFSTVTEECIHVLWSHRDLVTGIEFNPNNPLQLYSCSLDGTIKLWDFIDGILIKTFHIGYKMFSLYSSKHDTVFVIAENKDSSENFQLLSIKLPKSTEQECEAKNLTLLFADVNQSPKSTAVGRNVSVHIVNVYSYYTFHP</sequence>
<dbReference type="Proteomes" id="UP000824782">
    <property type="component" value="Unassembled WGS sequence"/>
</dbReference>
<dbReference type="AlphaFoldDB" id="A0AAV6ZL37"/>
<dbReference type="PROSITE" id="PS50294">
    <property type="entry name" value="WD_REPEATS_REGION"/>
    <property type="match status" value="1"/>
</dbReference>
<keyword evidence="5" id="KW-0677">Repeat</keyword>
<evidence type="ECO:0000256" key="8">
    <source>
        <dbReference type="PROSITE-ProRule" id="PRU00221"/>
    </source>
</evidence>
<dbReference type="Pfam" id="PF23869">
    <property type="entry name" value="Beta-prop_WDR75_1st"/>
    <property type="match status" value="1"/>
</dbReference>
<name>A0AAV6ZL37_ENGPU</name>
<evidence type="ECO:0000256" key="5">
    <source>
        <dbReference type="ARBA" id="ARBA00022737"/>
    </source>
</evidence>
<evidence type="ECO:0008006" key="11">
    <source>
        <dbReference type="Google" id="ProtNLM"/>
    </source>
</evidence>
<keyword evidence="4 8" id="KW-0853">WD repeat</keyword>
<keyword evidence="7" id="KW-0539">Nucleus</keyword>